<dbReference type="Proteomes" id="UP000538670">
    <property type="component" value="Unassembled WGS sequence"/>
</dbReference>
<dbReference type="Pfam" id="PF01638">
    <property type="entry name" value="HxlR"/>
    <property type="match status" value="1"/>
</dbReference>
<sequence>MPASAIAQDVTFEGPGHSDVTAPSPLLTGEGGCPIRDVLDRIGDQWTLLVLAALEPETLRFNTLLRRIGDVSKQMLSRTLRRLEEDGFVERTVYAEVPPRVEYRLTDLGRSFLEPMRGLIRWADTHQPEVEAARAAYRARSQ</sequence>
<dbReference type="Gene3D" id="1.10.10.10">
    <property type="entry name" value="Winged helix-like DNA-binding domain superfamily/Winged helix DNA-binding domain"/>
    <property type="match status" value="1"/>
</dbReference>
<dbReference type="EMBL" id="JACIDH010000002">
    <property type="protein sequence ID" value="MBB3878453.1"/>
    <property type="molecule type" value="Genomic_DNA"/>
</dbReference>
<keyword evidence="3" id="KW-0804">Transcription</keyword>
<reference evidence="5 6" key="1">
    <citation type="submission" date="2020-08" db="EMBL/GenBank/DDBJ databases">
        <title>Genomic Encyclopedia of Type Strains, Phase IV (KMG-IV): sequencing the most valuable type-strain genomes for metagenomic binning, comparative biology and taxonomic classification.</title>
        <authorList>
            <person name="Goeker M."/>
        </authorList>
    </citation>
    <scope>NUCLEOTIDE SEQUENCE [LARGE SCALE GENOMIC DNA]</scope>
    <source>
        <strain evidence="5 6">DSM 19512</strain>
    </source>
</reference>
<dbReference type="PANTHER" id="PTHR33204">
    <property type="entry name" value="TRANSCRIPTIONAL REGULATOR, MARR FAMILY"/>
    <property type="match status" value="1"/>
</dbReference>
<keyword evidence="2 5" id="KW-0238">DNA-binding</keyword>
<dbReference type="InterPro" id="IPR036390">
    <property type="entry name" value="WH_DNA-bd_sf"/>
</dbReference>
<dbReference type="InterPro" id="IPR036388">
    <property type="entry name" value="WH-like_DNA-bd_sf"/>
</dbReference>
<dbReference type="InterPro" id="IPR002577">
    <property type="entry name" value="HTH_HxlR"/>
</dbReference>
<evidence type="ECO:0000256" key="1">
    <source>
        <dbReference type="ARBA" id="ARBA00023015"/>
    </source>
</evidence>
<protein>
    <submittedName>
        <fullName evidence="5">DNA-binding HxlR family transcriptional regulator</fullName>
    </submittedName>
</protein>
<dbReference type="GO" id="GO:0003677">
    <property type="term" value="F:DNA binding"/>
    <property type="evidence" value="ECO:0007669"/>
    <property type="project" value="UniProtKB-KW"/>
</dbReference>
<keyword evidence="6" id="KW-1185">Reference proteome</keyword>
<evidence type="ECO:0000313" key="5">
    <source>
        <dbReference type="EMBL" id="MBB3878453.1"/>
    </source>
</evidence>
<dbReference type="PANTHER" id="PTHR33204:SF39">
    <property type="entry name" value="TRANSCRIPTIONAL REGULATORY PROTEIN"/>
    <property type="match status" value="1"/>
</dbReference>
<accession>A0A7W6AAE7</accession>
<dbReference type="AlphaFoldDB" id="A0A7W6AAE7"/>
<proteinExistence type="predicted"/>
<dbReference type="PROSITE" id="PS51118">
    <property type="entry name" value="HTH_HXLR"/>
    <property type="match status" value="1"/>
</dbReference>
<evidence type="ECO:0000256" key="2">
    <source>
        <dbReference type="ARBA" id="ARBA00023125"/>
    </source>
</evidence>
<keyword evidence="1" id="KW-0805">Transcription regulation</keyword>
<evidence type="ECO:0000256" key="3">
    <source>
        <dbReference type="ARBA" id="ARBA00023163"/>
    </source>
</evidence>
<organism evidence="5 6">
    <name type="scientific">Sphingomonas pseudosanguinis</name>
    <dbReference type="NCBI Taxonomy" id="413712"/>
    <lineage>
        <taxon>Bacteria</taxon>
        <taxon>Pseudomonadati</taxon>
        <taxon>Pseudomonadota</taxon>
        <taxon>Alphaproteobacteria</taxon>
        <taxon>Sphingomonadales</taxon>
        <taxon>Sphingomonadaceae</taxon>
        <taxon>Sphingomonas</taxon>
    </lineage>
</organism>
<dbReference type="RefSeq" id="WP_240455990.1">
    <property type="nucleotide sequence ID" value="NZ_CP189888.1"/>
</dbReference>
<evidence type="ECO:0000313" key="6">
    <source>
        <dbReference type="Proteomes" id="UP000538670"/>
    </source>
</evidence>
<feature type="domain" description="HTH hxlR-type" evidence="4">
    <location>
        <begin position="33"/>
        <end position="131"/>
    </location>
</feature>
<name>A0A7W6AAE7_9SPHN</name>
<dbReference type="SUPFAM" id="SSF46785">
    <property type="entry name" value="Winged helix' DNA-binding domain"/>
    <property type="match status" value="1"/>
</dbReference>
<evidence type="ECO:0000259" key="4">
    <source>
        <dbReference type="PROSITE" id="PS51118"/>
    </source>
</evidence>
<comment type="caution">
    <text evidence="5">The sequence shown here is derived from an EMBL/GenBank/DDBJ whole genome shotgun (WGS) entry which is preliminary data.</text>
</comment>
<gene>
    <name evidence="5" type="ORF">GGR48_000866</name>
</gene>